<dbReference type="AlphaFoldDB" id="A0AAV7NDC9"/>
<sequence>MEGEPRTLSSWSVAAQRGHALPRNQLRLRCPLALRGGRVVHLCFFGPRNQIPSAILTTGDAAVLATATHGNCSYRDREAGHPPTANDRRAMSLFTQYTVLLLLRRRRSRQAVSWFCDKDSNPHSHCFTVVMFDYGGFAQETSYLPRGRGNVHSVERERARHALWCSLCVARPCLKRFISLFVLIRRGPVFGRWAWPRFSLGVLRLLDRGHPDNINDHMEERLVEALSYHVQDSVNQALINALKPFAQPLRRFGQRELRDRPSLDAGSQPNQLPDPGISQRASKRPLSSADVLENMPASVMQDHGYDVYSSLDTSDVRKTKESDHVGSSRCGAVEHFRIPNLSVDVR</sequence>
<dbReference type="EMBL" id="JANPWB010000012">
    <property type="protein sequence ID" value="KAJ1113459.1"/>
    <property type="molecule type" value="Genomic_DNA"/>
</dbReference>
<comment type="caution">
    <text evidence="2">The sequence shown here is derived from an EMBL/GenBank/DDBJ whole genome shotgun (WGS) entry which is preliminary data.</text>
</comment>
<protein>
    <submittedName>
        <fullName evidence="2">Uncharacterized protein</fullName>
    </submittedName>
</protein>
<evidence type="ECO:0000256" key="1">
    <source>
        <dbReference type="SAM" id="MobiDB-lite"/>
    </source>
</evidence>
<evidence type="ECO:0000313" key="2">
    <source>
        <dbReference type="EMBL" id="KAJ1113459.1"/>
    </source>
</evidence>
<gene>
    <name evidence="2" type="ORF">NDU88_001704</name>
</gene>
<name>A0AAV7NDC9_PLEWA</name>
<accession>A0AAV7NDC9</accession>
<keyword evidence="3" id="KW-1185">Reference proteome</keyword>
<evidence type="ECO:0000313" key="3">
    <source>
        <dbReference type="Proteomes" id="UP001066276"/>
    </source>
</evidence>
<reference evidence="2" key="1">
    <citation type="journal article" date="2022" name="bioRxiv">
        <title>Sequencing and chromosome-scale assembly of the giantPleurodeles waltlgenome.</title>
        <authorList>
            <person name="Brown T."/>
            <person name="Elewa A."/>
            <person name="Iarovenko S."/>
            <person name="Subramanian E."/>
            <person name="Araus A.J."/>
            <person name="Petzold A."/>
            <person name="Susuki M."/>
            <person name="Suzuki K.-i.T."/>
            <person name="Hayashi T."/>
            <person name="Toyoda A."/>
            <person name="Oliveira C."/>
            <person name="Osipova E."/>
            <person name="Leigh N.D."/>
            <person name="Simon A."/>
            <person name="Yun M.H."/>
        </authorList>
    </citation>
    <scope>NUCLEOTIDE SEQUENCE</scope>
    <source>
        <strain evidence="2">20211129_DDA</strain>
        <tissue evidence="2">Liver</tissue>
    </source>
</reference>
<feature type="region of interest" description="Disordered" evidence="1">
    <location>
        <begin position="260"/>
        <end position="288"/>
    </location>
</feature>
<organism evidence="2 3">
    <name type="scientific">Pleurodeles waltl</name>
    <name type="common">Iberian ribbed newt</name>
    <dbReference type="NCBI Taxonomy" id="8319"/>
    <lineage>
        <taxon>Eukaryota</taxon>
        <taxon>Metazoa</taxon>
        <taxon>Chordata</taxon>
        <taxon>Craniata</taxon>
        <taxon>Vertebrata</taxon>
        <taxon>Euteleostomi</taxon>
        <taxon>Amphibia</taxon>
        <taxon>Batrachia</taxon>
        <taxon>Caudata</taxon>
        <taxon>Salamandroidea</taxon>
        <taxon>Salamandridae</taxon>
        <taxon>Pleurodelinae</taxon>
        <taxon>Pleurodeles</taxon>
    </lineage>
</organism>
<dbReference type="Proteomes" id="UP001066276">
    <property type="component" value="Chromosome 8"/>
</dbReference>
<proteinExistence type="predicted"/>